<name>A0A0N0PAP2_PAPXU</name>
<organism evidence="9 10">
    <name type="scientific">Papilio xuthus</name>
    <name type="common">Asian swallowtail butterfly</name>
    <dbReference type="NCBI Taxonomy" id="66420"/>
    <lineage>
        <taxon>Eukaryota</taxon>
        <taxon>Metazoa</taxon>
        <taxon>Ecdysozoa</taxon>
        <taxon>Arthropoda</taxon>
        <taxon>Hexapoda</taxon>
        <taxon>Insecta</taxon>
        <taxon>Pterygota</taxon>
        <taxon>Neoptera</taxon>
        <taxon>Endopterygota</taxon>
        <taxon>Lepidoptera</taxon>
        <taxon>Glossata</taxon>
        <taxon>Ditrysia</taxon>
        <taxon>Papilionoidea</taxon>
        <taxon>Papilionidae</taxon>
        <taxon>Papilioninae</taxon>
        <taxon>Papilio</taxon>
    </lineage>
</organism>
<dbReference type="Pfam" id="PF25033">
    <property type="entry name" value="VPS13_M"/>
    <property type="match status" value="1"/>
</dbReference>
<evidence type="ECO:0000256" key="4">
    <source>
        <dbReference type="SAM" id="Coils"/>
    </source>
</evidence>
<proteinExistence type="inferred from homology"/>
<comment type="similarity">
    <text evidence="1">Belongs to the VPS13 family.</text>
</comment>
<dbReference type="Pfam" id="PF12624">
    <property type="entry name" value="VPS13_N"/>
    <property type="match status" value="1"/>
</dbReference>
<sequence length="3410" mass="381963">MVFESIVVDVLNRFLGDYVENLNRSQLKLGIWGGDVVLENLILKQNALEELNIPVQTVYGHLGKLVLKIPWKNLYGASVEATIERLFLIVNPSAEVKYDPEKEEKMALASKQAELARVEEAKKKEAQKDQNKLDETFVEKLVTQIIKNVQLKITDIHIRYEDSITNPKAPFSFGITLHNLSVHTTDENWKQAVIQEAVTKIFKILDLEGLAIYWNPATELYSKSEAQDIKTRLQNEIATKSSQPSSYKYALGPINATAKLKLNPKPEGDTPKFSIPKVILSLHMEQLSVSLTKAQYQDMMLLADSMDRMSKGAPYRKYRPDVKTYKNHYKQWWHFAYTCILEDEVRRRRKNWDWTHMLSHRQLCKDYASAYQCKLTNKGKVTTDQNNTICQAEKSLDLLNLVVIRQRIEMEVERLGKMEEEARKSRGWFGGWWSRGSSKDEELTEGTAIMKQFEKAMTVEEKEKLFRAIDYQENSAPLHLPVEYVAVEGHFRLDRLQLAVTDQAEVLRARVDTVQLDMNQRPSANALRVDVQMKSFTVSGVQQGDIVPQMVTSKEVTQDANLLNVVFETNPLDGKCDQRVQVLARPLQIVYDAQTVIEIVNVFKPPTESTALTTLQAAAGNKLSDLKEKSALGMQYAVHHHTFIDLDIDIAASYIIVPQTGIYRGNEACVVVKLGAISVKSAPRPETLDVHKLHREGLADEDILREITARSYDKMALQLTEMQIVIASAQEEWQTAIGSEVGTPLHLLQPTNLTIQIHKCLITDDPRMPKIKVRGELEKIAISVSEDRLLTLCEILVSMPLPQSEETTQLKIFCYKFAYTVSGQVLEYPLFGEPRTDGIAASDSKASSLSLLKYLDPAEKQRRDTARSKQRKTDEQSVQLTEVEAFFIMKELILSVNRKISAQSRGYDKFLVFSLQLLELTATQKTFTLEATVRLGAVNMQHHRTGHRIINMIETPEVPDIDVTDTAVTTSQYLFAVTYRNVDKKCPEFRSHYGSIEQLIELDFTTLKLLLHLQGLQEILIIANEYQTRLQNIQSKVDRYANAGPLETIMEDEEFSVAKSKASVSKPARRKQIESIQLKVNVKIGAVEIGFATERRPLAVLRLQGAGAGLVLKPSYTQLDCAIASIKVEDLNPETIHREILKVLGGDVINVQIVMYNLEQYPSVSDVNMSIDAQINCLRIVFLNWFVTSMLEFLNNFQTAQQAIIEASSQAADAARANVQNAYQNLTKLSLKVRLAAPIILVPENSTSRHAVLVDLGRMTLNNQFVDLPVADVSNKVTVDELMLELEDMKLSCVELRAEQLDVLHERKLLRPTSFKLFVKRSLSQWYDTLPDLDISGRMNTIAITVGHSDYKSIMKILNQNLQEGQTKTEDTKAAQSIPKATSKAGVKTQISKVQVKSVSTPVTPTEDKKPRTTIKFAFTMDSFVIDLLNTTVSVENPSKSLDVDLARFCLALLSVKGRMFSDGSLHTSVLLVDCTLDDTRPGRGAKITRYLERRRDNQETLLKRTQESSTIMEANDKIRSMIDITYTMKNSDTFIDMRIFSFNLILAMDFLNKIAEFMTTGLAEDAPDAADVKLKPNADKSIDNAARRKTMTSSAVVEPAQKPSMMTVNVKIEQPDIILVESLEQKQCDALVLNMEGRFKLRRTVERMVAEGGVTGLQLVLRQLGRAGAPRTLLAPAHVSLALSQPPGSGPHVDLAVSDIKLTVSPDIIGLLNRVLATMTSSEEDNVEEDDKAIIYDNLWAIQPFRPNSYWFLKTEEAEEAINLESPSGLEQERPPAGEICLLSSPSIVISLEMDIGNETIPVLVMQASLTAQLRDWSSDLYMESTWAMQVSYYNIGRAVWEPLIEPVEVLKDSQYRHVPWELKMEVVMKPQESHTVIDTTDEAANLQVVAQRQANKTITISSSEPLEITITRTGMEVLTQLGNSFAAAVATEADTTILTKAKVDDITKKEYLGAPYVLHNCIGLTAKLLLQNNKDFSVFLIDEHKSSDYREVVLEPGACVPLQLKHGGLNLMKLNEPPPPLKLNVKIVELDEEIIIPVERADKRYFTLGRRHSGSRGATGGAGTTGTLEKHVPHAAAVEPRGLISDIMMQDAALHIYLRSIVQVINTLSVNVSVYYMTLSGNEVRLLGEVKPAGVLRLPLQAVHTPTAELFFSVEGFTVSVSPFIWRELQNEVSITKLLQCDSKDKTSGEKFYLKAVGSMEQVFFEHSNRHTFASSCYEVVLKPAVKLQNCLPVDIVVSQLGLKRTQIFKPGEMFHLSHLAPNRASIVVMIQSYLDKCWVCTKNLPDEETELSVWSFESHDSPTVMTLDLGVHSSDTEGTQVLSLYCPFWMLNKTGFTLCYRKSKKPEKDSSSPNKNADEMGNVIFHPKDYKEPILFSFRAKNFFGKKKAAIRVEFGEWSDKFSLDVPGSSGVVICRNEGRTYQVAVTNQLTFNSLTKMVIFTPFFLIINEAPFAIQYQELHRSGDPWREVEQKSSSALWPVVEREDKLLLLRVAGSVEHAAPFLYTEQHTVCLKLNNEYGGLHVEVQLSEGGTYVTVRQYRDGHAPALLVNFSPHPIVVYERENVNVKKIPPMHRMLFTWDNPAGPRMLIFEGHKKTEIYNDLRRDGIGEFIKIPPMHRMLFTWDNPAGPRMLIFEGHKKTEIYNDLRKDGIGEFMISETERMSWVSFLDGLQRVVLLTGDALLAAGAHTLGEAEPLRTELVLAMHGLGLSLVNDMEALEIVYVSISNSGIIWEQCKLGARRYKKIEGPKLLQLEEAYQRYITEKMVSDEPVPCRILIDEKMEVDFEEMRILKPSPRLMRRTQEPGLWASLGVTAHSRRLHARLHRLQVDQQLPLPTFPVLLAPVPPPKSVANDDPNGMKPFIEVSIVERIMEHSKVRQYKYYKVLIQEFHVKVDMGLINALMGMFPQRLLTEQEALDAFQLDMERAGQPLEALAALGAASDLKNFYDNLHLSPLKVHVSFSLGGATQLPTFVGTLLQSIGVTLTDMNDVVFKLSYYERNYEFLSQKELISQVQSHYTGQALKQLYVLVLGLDVIGNPYGLVIGLKKGVEDLFYEPFQGAIQGPGEFAEGLMLGVRSLVGHTVGGAAGAVSRITGAMGHGLAALSLDKDYQRRRRDNINKPPANLQEGLARSGKGLVMGVVDGVTGVFTKPFEGARDHGVEGFFRGLGMGAVGLVARPTAGVVDFASGSLDAVKRSTIVEGVVDGVRGVLTRPIQGAQEGGAGGFVRGLGHGAVGLVVRPVSGVVDFTSGLLTSVKRAADLSEEVTKRRAARYLPPDAGVRPYSRLQAEGYKMLSELEKGKFVSTDTYEAHVWVIAGKEAVMCTDKRLLYLERNNVFGGWQIVWTYLWTEIPEVPTAVSKGVYIPTAKKKVLGMFSSSGSGKVIFLYDEQQKRYLLAQCERLMRAPR</sequence>
<dbReference type="InterPro" id="IPR026854">
    <property type="entry name" value="VPS13_N"/>
</dbReference>
<keyword evidence="2" id="KW-0813">Transport</keyword>
<dbReference type="Pfam" id="PF25037">
    <property type="entry name" value="VPS13_C"/>
    <property type="match status" value="1"/>
</dbReference>
<evidence type="ECO:0000259" key="7">
    <source>
        <dbReference type="Pfam" id="PF25036"/>
    </source>
</evidence>
<dbReference type="GO" id="GO:0045053">
    <property type="term" value="P:protein retention in Golgi apparatus"/>
    <property type="evidence" value="ECO:0007669"/>
    <property type="project" value="TreeGrafter"/>
</dbReference>
<feature type="domain" description="Chorein N-terminal" evidence="5">
    <location>
        <begin position="2"/>
        <end position="1032"/>
    </location>
</feature>
<feature type="coiled-coil region" evidence="4">
    <location>
        <begin position="101"/>
        <end position="136"/>
    </location>
</feature>
<dbReference type="GO" id="GO:0006869">
    <property type="term" value="P:lipid transport"/>
    <property type="evidence" value="ECO:0007669"/>
    <property type="project" value="UniProtKB-KW"/>
</dbReference>
<dbReference type="STRING" id="66420.A0A0N0PAP2"/>
<dbReference type="InterPro" id="IPR009543">
    <property type="entry name" value="VPS13_VAB"/>
</dbReference>
<dbReference type="InterPro" id="IPR056748">
    <property type="entry name" value="VPS13-like_C"/>
</dbReference>
<dbReference type="Pfam" id="PF25036">
    <property type="entry name" value="VPS13_VAB"/>
    <property type="match status" value="1"/>
</dbReference>
<keyword evidence="10" id="KW-1185">Reference proteome</keyword>
<reference evidence="9 10" key="1">
    <citation type="journal article" date="2015" name="Nat. Commun.">
        <title>Outbred genome sequencing and CRISPR/Cas9 gene editing in butterflies.</title>
        <authorList>
            <person name="Li X."/>
            <person name="Fan D."/>
            <person name="Zhang W."/>
            <person name="Liu G."/>
            <person name="Zhang L."/>
            <person name="Zhao L."/>
            <person name="Fang X."/>
            <person name="Chen L."/>
            <person name="Dong Y."/>
            <person name="Chen Y."/>
            <person name="Ding Y."/>
            <person name="Zhao R."/>
            <person name="Feng M."/>
            <person name="Zhu Y."/>
            <person name="Feng Y."/>
            <person name="Jiang X."/>
            <person name="Zhu D."/>
            <person name="Xiang H."/>
            <person name="Feng X."/>
            <person name="Li S."/>
            <person name="Wang J."/>
            <person name="Zhang G."/>
            <person name="Kronforst M.R."/>
            <person name="Wang W."/>
        </authorList>
    </citation>
    <scope>NUCLEOTIDE SEQUENCE [LARGE SCALE GENOMIC DNA]</scope>
    <source>
        <strain evidence="9">Ya'a_city_454_Px</strain>
        <tissue evidence="9">Whole body</tissue>
    </source>
</reference>
<dbReference type="EMBL" id="KQ458665">
    <property type="protein sequence ID" value="KPJ05606.1"/>
    <property type="molecule type" value="Genomic_DNA"/>
</dbReference>
<evidence type="ECO:0000259" key="8">
    <source>
        <dbReference type="Pfam" id="PF25037"/>
    </source>
</evidence>
<evidence type="ECO:0000256" key="2">
    <source>
        <dbReference type="ARBA" id="ARBA00022448"/>
    </source>
</evidence>
<evidence type="ECO:0000313" key="9">
    <source>
        <dbReference type="EMBL" id="KPJ05606.1"/>
    </source>
</evidence>
<evidence type="ECO:0000256" key="3">
    <source>
        <dbReference type="ARBA" id="ARBA00023055"/>
    </source>
</evidence>
<evidence type="ECO:0000259" key="6">
    <source>
        <dbReference type="Pfam" id="PF25033"/>
    </source>
</evidence>
<keyword evidence="3" id="KW-0445">Lipid transport</keyword>
<dbReference type="InterPro" id="IPR026847">
    <property type="entry name" value="VPS13"/>
</dbReference>
<keyword evidence="4" id="KW-0175">Coiled coil</keyword>
<feature type="domain" description="VPS13-like middle region" evidence="6">
    <location>
        <begin position="1103"/>
        <end position="1926"/>
    </location>
</feature>
<accession>A0A0N0PAP2</accession>
<evidence type="ECO:0000259" key="5">
    <source>
        <dbReference type="Pfam" id="PF12624"/>
    </source>
</evidence>
<dbReference type="Proteomes" id="UP000053268">
    <property type="component" value="Unassembled WGS sequence"/>
</dbReference>
<dbReference type="PANTHER" id="PTHR16166:SF93">
    <property type="entry name" value="INTERMEMBRANE LIPID TRANSFER PROTEIN VPS13"/>
    <property type="match status" value="1"/>
</dbReference>
<feature type="domain" description="Intermembrane lipid transfer protein VPS13-like C-terminal" evidence="8">
    <location>
        <begin position="3272"/>
        <end position="3390"/>
    </location>
</feature>
<gene>
    <name evidence="9" type="ORF">RR46_01668</name>
</gene>
<evidence type="ECO:0000256" key="1">
    <source>
        <dbReference type="ARBA" id="ARBA00006545"/>
    </source>
</evidence>
<dbReference type="PANTHER" id="PTHR16166">
    <property type="entry name" value="VACUOLAR PROTEIN SORTING-ASSOCIATED PROTEIN VPS13"/>
    <property type="match status" value="1"/>
</dbReference>
<protein>
    <submittedName>
        <fullName evidence="9">Vacuolar protein sorting-associated protein 13A</fullName>
    </submittedName>
</protein>
<dbReference type="InterPro" id="IPR056747">
    <property type="entry name" value="VPS13-like_M"/>
</dbReference>
<dbReference type="GO" id="GO:0006623">
    <property type="term" value="P:protein targeting to vacuole"/>
    <property type="evidence" value="ECO:0007669"/>
    <property type="project" value="TreeGrafter"/>
</dbReference>
<evidence type="ECO:0000313" key="10">
    <source>
        <dbReference type="Proteomes" id="UP000053268"/>
    </source>
</evidence>
<feature type="domain" description="Vacuolar protein sorting-associated protein 13 VPS13 adaptor binding" evidence="7">
    <location>
        <begin position="2092"/>
        <end position="2588"/>
    </location>
</feature>